<sequence>MHVSQGVVVSPIHAPKETRSTSQETLTLRWFELCVDVGDYTTDHYEIDISQVSSDAELFRLIRERYKSAKRGFARQWLLKPRDVHFVLFSMSRRYQCTAGIHEKPDEFPPKVELDHQRYHYLHPKLRMPAKIFLHYLNRAKYKVWGEHSEDLWLQRLPKKLSETVLAEVVQSQNNSEQNIVDLNSDPDLAFGWGIHIIDGADHAVLAFIFGCAVALSLSISLLILGLAKTQEQAFGVGSYLVAMIACFTVAVYAWFQDL</sequence>
<dbReference type="AlphaFoldDB" id="A0A6A6WC91"/>
<keyword evidence="1" id="KW-1133">Transmembrane helix</keyword>
<protein>
    <submittedName>
        <fullName evidence="2">Uncharacterized protein</fullName>
    </submittedName>
</protein>
<dbReference type="OrthoDB" id="409136at2759"/>
<proteinExistence type="predicted"/>
<dbReference type="GeneID" id="54486354"/>
<keyword evidence="1" id="KW-0472">Membrane</keyword>
<feature type="transmembrane region" description="Helical" evidence="1">
    <location>
        <begin position="204"/>
        <end position="225"/>
    </location>
</feature>
<dbReference type="Proteomes" id="UP000799437">
    <property type="component" value="Unassembled WGS sequence"/>
</dbReference>
<keyword evidence="1" id="KW-0812">Transmembrane</keyword>
<dbReference type="EMBL" id="ML996568">
    <property type="protein sequence ID" value="KAF2760195.1"/>
    <property type="molecule type" value="Genomic_DNA"/>
</dbReference>
<evidence type="ECO:0000256" key="1">
    <source>
        <dbReference type="SAM" id="Phobius"/>
    </source>
</evidence>
<evidence type="ECO:0000313" key="3">
    <source>
        <dbReference type="Proteomes" id="UP000799437"/>
    </source>
</evidence>
<dbReference type="RefSeq" id="XP_033602646.1">
    <property type="nucleotide sequence ID" value="XM_033745300.1"/>
</dbReference>
<gene>
    <name evidence="2" type="ORF">EJ05DRAFT_483965</name>
</gene>
<feature type="transmembrane region" description="Helical" evidence="1">
    <location>
        <begin position="237"/>
        <end position="256"/>
    </location>
</feature>
<name>A0A6A6WC91_9PEZI</name>
<keyword evidence="3" id="KW-1185">Reference proteome</keyword>
<organism evidence="2 3">
    <name type="scientific">Pseudovirgaria hyperparasitica</name>
    <dbReference type="NCBI Taxonomy" id="470096"/>
    <lineage>
        <taxon>Eukaryota</taxon>
        <taxon>Fungi</taxon>
        <taxon>Dikarya</taxon>
        <taxon>Ascomycota</taxon>
        <taxon>Pezizomycotina</taxon>
        <taxon>Dothideomycetes</taxon>
        <taxon>Dothideomycetes incertae sedis</taxon>
        <taxon>Acrospermales</taxon>
        <taxon>Acrospermaceae</taxon>
        <taxon>Pseudovirgaria</taxon>
    </lineage>
</organism>
<reference evidence="2" key="1">
    <citation type="journal article" date="2020" name="Stud. Mycol.">
        <title>101 Dothideomycetes genomes: a test case for predicting lifestyles and emergence of pathogens.</title>
        <authorList>
            <person name="Haridas S."/>
            <person name="Albert R."/>
            <person name="Binder M."/>
            <person name="Bloem J."/>
            <person name="Labutti K."/>
            <person name="Salamov A."/>
            <person name="Andreopoulos B."/>
            <person name="Baker S."/>
            <person name="Barry K."/>
            <person name="Bills G."/>
            <person name="Bluhm B."/>
            <person name="Cannon C."/>
            <person name="Castanera R."/>
            <person name="Culley D."/>
            <person name="Daum C."/>
            <person name="Ezra D."/>
            <person name="Gonzalez J."/>
            <person name="Henrissat B."/>
            <person name="Kuo A."/>
            <person name="Liang C."/>
            <person name="Lipzen A."/>
            <person name="Lutzoni F."/>
            <person name="Magnuson J."/>
            <person name="Mondo S."/>
            <person name="Nolan M."/>
            <person name="Ohm R."/>
            <person name="Pangilinan J."/>
            <person name="Park H.-J."/>
            <person name="Ramirez L."/>
            <person name="Alfaro M."/>
            <person name="Sun H."/>
            <person name="Tritt A."/>
            <person name="Yoshinaga Y."/>
            <person name="Zwiers L.-H."/>
            <person name="Turgeon B."/>
            <person name="Goodwin S."/>
            <person name="Spatafora J."/>
            <person name="Crous P."/>
            <person name="Grigoriev I."/>
        </authorList>
    </citation>
    <scope>NUCLEOTIDE SEQUENCE</scope>
    <source>
        <strain evidence="2">CBS 121739</strain>
    </source>
</reference>
<accession>A0A6A6WC91</accession>
<evidence type="ECO:0000313" key="2">
    <source>
        <dbReference type="EMBL" id="KAF2760195.1"/>
    </source>
</evidence>